<name>A0A422NRQ0_9TRYP</name>
<dbReference type="Proteomes" id="UP000284403">
    <property type="component" value="Unassembled WGS sequence"/>
</dbReference>
<protein>
    <recommendedName>
        <fullName evidence="4">Trans-sialidase</fullName>
    </recommendedName>
</protein>
<gene>
    <name evidence="2" type="ORF">Tco025E_07267</name>
</gene>
<dbReference type="GeneID" id="40320878"/>
<evidence type="ECO:0008006" key="4">
    <source>
        <dbReference type="Google" id="ProtNLM"/>
    </source>
</evidence>
<keyword evidence="1" id="KW-0732">Signal</keyword>
<evidence type="ECO:0000313" key="3">
    <source>
        <dbReference type="Proteomes" id="UP000284403"/>
    </source>
</evidence>
<feature type="chain" id="PRO_5019045698" description="Trans-sialidase" evidence="1">
    <location>
        <begin position="23"/>
        <end position="120"/>
    </location>
</feature>
<sequence length="120" mass="12472">MAALPAVRRRVACALAILAVLGCCPPACVTTAAASSAQEGVNESVLILRAGSGAKLSLRRSAGSAWRKRTFSVKALFALSGTIGGRYGFLCARAWPQYQPLGPDNKLSPGSLAEALLRSR</sequence>
<evidence type="ECO:0000313" key="2">
    <source>
        <dbReference type="EMBL" id="RNF08157.1"/>
    </source>
</evidence>
<reference evidence="2 3" key="1">
    <citation type="journal article" date="2018" name="BMC Genomics">
        <title>Genomic comparison of Trypanosoma conorhini and Trypanosoma rangeli to Trypanosoma cruzi strains of high and low virulence.</title>
        <authorList>
            <person name="Bradwell K.R."/>
            <person name="Koparde V.N."/>
            <person name="Matveyev A.V."/>
            <person name="Serrano M.G."/>
            <person name="Alves J.M."/>
            <person name="Parikh H."/>
            <person name="Huang B."/>
            <person name="Lee V."/>
            <person name="Espinosa-Alvarez O."/>
            <person name="Ortiz P.A."/>
            <person name="Costa-Martins A.G."/>
            <person name="Teixeira M.M."/>
            <person name="Buck G.A."/>
        </authorList>
    </citation>
    <scope>NUCLEOTIDE SEQUENCE [LARGE SCALE GENOMIC DNA]</scope>
    <source>
        <strain evidence="2 3">025E</strain>
    </source>
</reference>
<dbReference type="RefSeq" id="XP_029225792.1">
    <property type="nucleotide sequence ID" value="XM_029374133.1"/>
</dbReference>
<accession>A0A422NRQ0</accession>
<feature type="signal peptide" evidence="1">
    <location>
        <begin position="1"/>
        <end position="22"/>
    </location>
</feature>
<comment type="caution">
    <text evidence="2">The sequence shown here is derived from an EMBL/GenBank/DDBJ whole genome shotgun (WGS) entry which is preliminary data.</text>
</comment>
<dbReference type="AlphaFoldDB" id="A0A422NRQ0"/>
<proteinExistence type="predicted"/>
<evidence type="ECO:0000256" key="1">
    <source>
        <dbReference type="SAM" id="SignalP"/>
    </source>
</evidence>
<dbReference type="EMBL" id="MKKU01000545">
    <property type="protein sequence ID" value="RNF08157.1"/>
    <property type="molecule type" value="Genomic_DNA"/>
</dbReference>
<organism evidence="2 3">
    <name type="scientific">Trypanosoma conorhini</name>
    <dbReference type="NCBI Taxonomy" id="83891"/>
    <lineage>
        <taxon>Eukaryota</taxon>
        <taxon>Discoba</taxon>
        <taxon>Euglenozoa</taxon>
        <taxon>Kinetoplastea</taxon>
        <taxon>Metakinetoplastina</taxon>
        <taxon>Trypanosomatida</taxon>
        <taxon>Trypanosomatidae</taxon>
        <taxon>Trypanosoma</taxon>
    </lineage>
</organism>
<keyword evidence="3" id="KW-1185">Reference proteome</keyword>